<dbReference type="GO" id="GO:0050661">
    <property type="term" value="F:NADP binding"/>
    <property type="evidence" value="ECO:0007669"/>
    <property type="project" value="InterPro"/>
</dbReference>
<evidence type="ECO:0000313" key="6">
    <source>
        <dbReference type="EMBL" id="PYD63411.1"/>
    </source>
</evidence>
<dbReference type="InterPro" id="IPR011912">
    <property type="entry name" value="Heptose_epim"/>
</dbReference>
<evidence type="ECO:0000256" key="3">
    <source>
        <dbReference type="ARBA" id="ARBA00023277"/>
    </source>
</evidence>
<comment type="cofactor">
    <cofactor evidence="4">
        <name>NADP(+)</name>
        <dbReference type="ChEBI" id="CHEBI:58349"/>
    </cofactor>
    <text evidence="4">Binds 1 NADP(+) per subunit.</text>
</comment>
<dbReference type="SUPFAM" id="SSF51735">
    <property type="entry name" value="NAD(P)-binding Rossmann-fold domains"/>
    <property type="match status" value="1"/>
</dbReference>
<dbReference type="EC" id="5.1.3.20" evidence="4"/>
<comment type="domain">
    <text evidence="4">Contains a large N-terminal NADP-binding domain, and a smaller C-terminal substrate-binding domain.</text>
</comment>
<feature type="domain" description="NAD-dependent epimerase/dehydratase" evidence="5">
    <location>
        <begin position="2"/>
        <end position="247"/>
    </location>
</feature>
<feature type="binding site" evidence="4">
    <location>
        <position position="145"/>
    </location>
    <ligand>
        <name>NADP(+)</name>
        <dbReference type="ChEBI" id="CHEBI:58349"/>
    </ligand>
</feature>
<dbReference type="InterPro" id="IPR001509">
    <property type="entry name" value="Epimerase_deHydtase"/>
</dbReference>
<feature type="active site" description="Proton acceptor" evidence="4">
    <location>
        <position position="182"/>
    </location>
</feature>
<name>A0A318PS63_9PROT</name>
<organism evidence="6 7">
    <name type="scientific">Gluconacetobacter entanii</name>
    <dbReference type="NCBI Taxonomy" id="108528"/>
    <lineage>
        <taxon>Bacteria</taxon>
        <taxon>Pseudomonadati</taxon>
        <taxon>Pseudomonadota</taxon>
        <taxon>Alphaproteobacteria</taxon>
        <taxon>Acetobacterales</taxon>
        <taxon>Acetobacteraceae</taxon>
        <taxon>Gluconacetobacter</taxon>
    </lineage>
</organism>
<reference evidence="6 7" key="1">
    <citation type="submission" date="2017-07" db="EMBL/GenBank/DDBJ databases">
        <title>A draft genome sequence of Gluconacetobacter entanii LTH 4560.</title>
        <authorList>
            <person name="Skraban J."/>
            <person name="Cleenwerck I."/>
            <person name="Vandamme P."/>
            <person name="Trcek J."/>
        </authorList>
    </citation>
    <scope>NUCLEOTIDE SEQUENCE [LARGE SCALE GENOMIC DNA]</scope>
    <source>
        <strain evidence="6 7">LTH 4560</strain>
    </source>
</reference>
<comment type="subunit">
    <text evidence="4">Homopentamer.</text>
</comment>
<dbReference type="GO" id="GO:0097171">
    <property type="term" value="P:ADP-L-glycero-beta-D-manno-heptose biosynthetic process"/>
    <property type="evidence" value="ECO:0007669"/>
    <property type="project" value="UniProtKB-UniPathway"/>
</dbReference>
<feature type="binding site" evidence="4">
    <location>
        <position position="184"/>
    </location>
    <ligand>
        <name>substrate</name>
    </ligand>
</feature>
<accession>A0A318PS63</accession>
<keyword evidence="2 4" id="KW-0413">Isomerase</keyword>
<dbReference type="UniPathway" id="UPA00356">
    <property type="reaction ID" value="UER00440"/>
</dbReference>
<keyword evidence="3 4" id="KW-0119">Carbohydrate metabolism</keyword>
<keyword evidence="1 4" id="KW-0521">NADP</keyword>
<comment type="caution">
    <text evidence="4">Lacks conserved residue(s) required for the propagation of feature annotation.</text>
</comment>
<dbReference type="OrthoDB" id="9801785at2"/>
<comment type="function">
    <text evidence="4">Catalyzes the interconversion between ADP-D-glycero-beta-D-manno-heptose and ADP-L-glycero-beta-D-manno-heptose via an epimerization at carbon 6 of the heptose.</text>
</comment>
<dbReference type="AlphaFoldDB" id="A0A318PS63"/>
<dbReference type="GO" id="GO:0005975">
    <property type="term" value="P:carbohydrate metabolic process"/>
    <property type="evidence" value="ECO:0007669"/>
    <property type="project" value="UniProtKB-UniRule"/>
</dbReference>
<dbReference type="PANTHER" id="PTHR43103:SF3">
    <property type="entry name" value="ADP-L-GLYCERO-D-MANNO-HEPTOSE-6-EPIMERASE"/>
    <property type="match status" value="1"/>
</dbReference>
<evidence type="ECO:0000256" key="2">
    <source>
        <dbReference type="ARBA" id="ARBA00023235"/>
    </source>
</evidence>
<dbReference type="Pfam" id="PF01370">
    <property type="entry name" value="Epimerase"/>
    <property type="match status" value="1"/>
</dbReference>
<evidence type="ECO:0000259" key="5">
    <source>
        <dbReference type="Pfam" id="PF01370"/>
    </source>
</evidence>
<dbReference type="Gene3D" id="3.40.50.720">
    <property type="entry name" value="NAD(P)-binding Rossmann-like Domain"/>
    <property type="match status" value="1"/>
</dbReference>
<feature type="active site" description="Proton acceptor" evidence="4">
    <location>
        <position position="141"/>
    </location>
</feature>
<dbReference type="Proteomes" id="UP000248301">
    <property type="component" value="Unassembled WGS sequence"/>
</dbReference>
<feature type="binding site" evidence="4">
    <location>
        <begin position="71"/>
        <end position="75"/>
    </location>
    <ligand>
        <name>NADP(+)</name>
        <dbReference type="ChEBI" id="CHEBI:58349"/>
    </ligand>
</feature>
<evidence type="ECO:0000256" key="1">
    <source>
        <dbReference type="ARBA" id="ARBA00022857"/>
    </source>
</evidence>
<gene>
    <name evidence="6" type="primary">rfaD</name>
    <name evidence="4" type="synonym">hldD</name>
    <name evidence="6" type="ORF">CFR72_07460</name>
</gene>
<comment type="caution">
    <text evidence="6">The sequence shown here is derived from an EMBL/GenBank/DDBJ whole genome shotgun (WGS) entry which is preliminary data.</text>
</comment>
<comment type="catalytic activity">
    <reaction evidence="4">
        <text>ADP-D-glycero-beta-D-manno-heptose = ADP-L-glycero-beta-D-manno-heptose</text>
        <dbReference type="Rhea" id="RHEA:17577"/>
        <dbReference type="ChEBI" id="CHEBI:59967"/>
        <dbReference type="ChEBI" id="CHEBI:61506"/>
        <dbReference type="EC" id="5.1.3.20"/>
    </reaction>
</comment>
<evidence type="ECO:0000313" key="7">
    <source>
        <dbReference type="Proteomes" id="UP000248301"/>
    </source>
</evidence>
<dbReference type="InterPro" id="IPR036291">
    <property type="entry name" value="NAD(P)-bd_dom_sf"/>
</dbReference>
<feature type="binding site" evidence="4">
    <location>
        <position position="219"/>
    </location>
    <ligand>
        <name>substrate</name>
    </ligand>
</feature>
<feature type="binding site" evidence="4">
    <location>
        <begin position="30"/>
        <end position="31"/>
    </location>
    <ligand>
        <name>NADP(+)</name>
        <dbReference type="ChEBI" id="CHEBI:58349"/>
    </ligand>
</feature>
<feature type="binding site" evidence="4">
    <location>
        <begin position="205"/>
        <end position="208"/>
    </location>
    <ligand>
        <name>substrate</name>
    </ligand>
</feature>
<dbReference type="EMBL" id="NKUF01000012">
    <property type="protein sequence ID" value="PYD63411.1"/>
    <property type="molecule type" value="Genomic_DNA"/>
</dbReference>
<proteinExistence type="inferred from homology"/>
<comment type="similarity">
    <text evidence="4">Belongs to the NAD(P)-dependent epimerase/dehydratase family. HldD subfamily.</text>
</comment>
<dbReference type="HAMAP" id="MF_01601">
    <property type="entry name" value="Heptose_epimerase"/>
    <property type="match status" value="1"/>
</dbReference>
<protein>
    <recommendedName>
        <fullName evidence="4">ADP-L-glycero-D-manno-heptose-6-epimerase</fullName>
        <ecNumber evidence="4">5.1.3.20</ecNumber>
    </recommendedName>
    <alternativeName>
        <fullName evidence="4">ADP-L-glycero-beta-D-manno-heptose-6-epimerase</fullName>
        <shortName evidence="4">ADP-glyceromanno-heptose 6-epimerase</shortName>
        <shortName evidence="4">ADP-hep 6-epimerase</shortName>
        <shortName evidence="4">AGME</shortName>
    </alternativeName>
</protein>
<evidence type="ECO:0000256" key="4">
    <source>
        <dbReference type="HAMAP-Rule" id="MF_01601"/>
    </source>
</evidence>
<feature type="binding site" evidence="4">
    <location>
        <begin position="10"/>
        <end position="11"/>
    </location>
    <ligand>
        <name>NADP(+)</name>
        <dbReference type="ChEBI" id="CHEBI:58349"/>
    </ligand>
</feature>
<dbReference type="GO" id="GO:0008712">
    <property type="term" value="F:ADP-glyceromanno-heptose 6-epimerase activity"/>
    <property type="evidence" value="ECO:0007669"/>
    <property type="project" value="UniProtKB-UniRule"/>
</dbReference>
<sequence length="326" mass="36540">MIVITGGAGFIGSYLQGKLRSRGEETVVSDWLGEAGKWRNLQRHAPLKIIPPESLESFLEENPSVTAIFHMGAVSTTTATDGYLVWQSNVELSQKLWTWCAQHGVRFIYASSAATYGAASRPEEFSDAPDRWDELHPLNLYGWSKHAFDQWVMHQLKKKAKAPPQWVGLKFFNVYGPNEYHKGAMISVVKGKYDEVRSGAPLRLFRSDVPGLPDGMQARDFIWVGDVVDVMLWLLDNSGVNGLFNCGTGVARTYLDLAHAVCDAAGVVRNVEFVDMPEKLRGQYQSYTCADMRRLKAAGYSRLFMSLEDGVAKYIKDYLSTPCPYY</sequence>
<dbReference type="Gene3D" id="3.90.25.10">
    <property type="entry name" value="UDP-galactose 4-epimerase, domain 1"/>
    <property type="match status" value="1"/>
</dbReference>
<dbReference type="NCBIfam" id="TIGR02197">
    <property type="entry name" value="heptose_epim"/>
    <property type="match status" value="1"/>
</dbReference>
<feature type="binding site" evidence="4">
    <location>
        <position position="174"/>
    </location>
    <ligand>
        <name>NADP(+)</name>
        <dbReference type="ChEBI" id="CHEBI:58349"/>
    </ligand>
</feature>
<feature type="binding site" evidence="4">
    <location>
        <position position="284"/>
    </location>
    <ligand>
        <name>substrate</name>
    </ligand>
</feature>
<comment type="pathway">
    <text evidence="4">Nucleotide-sugar biosynthesis; ADP-L-glycero-beta-D-manno-heptose biosynthesis; ADP-L-glycero-beta-D-manno-heptose from D-glycero-beta-D-manno-heptose 7-phosphate: step 4/4.</text>
</comment>
<dbReference type="RefSeq" id="WP_110913367.1">
    <property type="nucleotide sequence ID" value="NZ_NKUF01000012.1"/>
</dbReference>
<feature type="binding site" evidence="4">
    <location>
        <position position="173"/>
    </location>
    <ligand>
        <name>substrate</name>
    </ligand>
</feature>
<dbReference type="PANTHER" id="PTHR43103">
    <property type="entry name" value="NUCLEOSIDE-DIPHOSPHATE-SUGAR EPIMERASE"/>
    <property type="match status" value="1"/>
</dbReference>
<feature type="binding site" evidence="4">
    <location>
        <position position="37"/>
    </location>
    <ligand>
        <name>NADP(+)</name>
        <dbReference type="ChEBI" id="CHEBI:58349"/>
    </ligand>
</feature>
<feature type="binding site" evidence="4">
    <location>
        <position position="182"/>
    </location>
    <ligand>
        <name>NADP(+)</name>
        <dbReference type="ChEBI" id="CHEBI:58349"/>
    </ligand>
</feature>